<evidence type="ECO:0000256" key="1">
    <source>
        <dbReference type="SAM" id="MobiDB-lite"/>
    </source>
</evidence>
<dbReference type="PANTHER" id="PTHR46862">
    <property type="entry name" value="OS07G0661900 PROTEIN"/>
    <property type="match status" value="1"/>
</dbReference>
<name>A0A1D1XMQ9_9ARAE</name>
<dbReference type="AlphaFoldDB" id="A0A1D1XMQ9"/>
<gene>
    <name evidence="2" type="primary">NFD5_2</name>
    <name evidence="2" type="ORF">g.46427</name>
</gene>
<feature type="compositionally biased region" description="Basic residues" evidence="1">
    <location>
        <begin position="22"/>
        <end position="40"/>
    </location>
</feature>
<feature type="region of interest" description="Disordered" evidence="1">
    <location>
        <begin position="1"/>
        <end position="57"/>
    </location>
</feature>
<organism evidence="2">
    <name type="scientific">Anthurium amnicola</name>
    <dbReference type="NCBI Taxonomy" id="1678845"/>
    <lineage>
        <taxon>Eukaryota</taxon>
        <taxon>Viridiplantae</taxon>
        <taxon>Streptophyta</taxon>
        <taxon>Embryophyta</taxon>
        <taxon>Tracheophyta</taxon>
        <taxon>Spermatophyta</taxon>
        <taxon>Magnoliopsida</taxon>
        <taxon>Liliopsida</taxon>
        <taxon>Araceae</taxon>
        <taxon>Pothoideae</taxon>
        <taxon>Potheae</taxon>
        <taxon>Anthurium</taxon>
    </lineage>
</organism>
<reference evidence="2" key="1">
    <citation type="submission" date="2015-07" db="EMBL/GenBank/DDBJ databases">
        <title>Transcriptome Assembly of Anthurium amnicola.</title>
        <authorList>
            <person name="Suzuki J."/>
        </authorList>
    </citation>
    <scope>NUCLEOTIDE SEQUENCE</scope>
</reference>
<accession>A0A1D1XMQ9</accession>
<dbReference type="PANTHER" id="PTHR46862:SF2">
    <property type="entry name" value="OS02G0611400 PROTEIN"/>
    <property type="match status" value="1"/>
</dbReference>
<dbReference type="EMBL" id="GDJX01024258">
    <property type="protein sequence ID" value="JAT43678.1"/>
    <property type="molecule type" value="Transcribed_RNA"/>
</dbReference>
<feature type="non-terminal residue" evidence="2">
    <location>
        <position position="1"/>
    </location>
</feature>
<proteinExistence type="predicted"/>
<sequence length="331" mass="37405">SNRVHLPRVRAGEPQTSPAHVHSFRKGQLRTRKSLHRHTKPAAPRIGPLPHPSRRPPHTQLVSYADPDHPLSSFFSSSSSHLAGRRAALPAGDLRAPLPPPRRFPFEPHQIPKPSAAAVSWPLRSIHGMPQDALEPLPTDLAIGLLPEGEEHGEAEAREEEEEEEDGPMTEFLSRFVWMMREKLADAFPGCGKETLDGMLLLVAQKVVAEMDKGGGVPPSLGRPDESIDLSPDLWRTVWEVSKVAFEETRQIRRREEMRGFLHCDDVKEMCRFAGEIGIRGDMLRELRFKWAQDKLEESEFYRDLERIREEHHRLEELAKRDDTAAAAAAV</sequence>
<feature type="non-terminal residue" evidence="2">
    <location>
        <position position="331"/>
    </location>
</feature>
<evidence type="ECO:0000313" key="2">
    <source>
        <dbReference type="EMBL" id="JAT43678.1"/>
    </source>
</evidence>
<protein>
    <submittedName>
        <fullName evidence="2">Protein NUCLEAR FUSION DEFECTIVE 5, mitochondrial</fullName>
    </submittedName>
</protein>